<evidence type="ECO:0000313" key="1">
    <source>
        <dbReference type="EMBL" id="SDY18095.1"/>
    </source>
</evidence>
<dbReference type="Proteomes" id="UP000199652">
    <property type="component" value="Unassembled WGS sequence"/>
</dbReference>
<reference evidence="2" key="1">
    <citation type="submission" date="2016-10" db="EMBL/GenBank/DDBJ databases">
        <authorList>
            <person name="Varghese N."/>
            <person name="Submissions S."/>
        </authorList>
    </citation>
    <scope>NUCLEOTIDE SEQUENCE [LARGE SCALE GENOMIC DNA]</scope>
    <source>
        <strain evidence="2">VPI 5359</strain>
    </source>
</reference>
<keyword evidence="2" id="KW-1185">Reference proteome</keyword>
<dbReference type="EMBL" id="FNOU01000019">
    <property type="protein sequence ID" value="SDY18095.1"/>
    <property type="molecule type" value="Genomic_DNA"/>
</dbReference>
<accession>A0A1H3HS80</accession>
<dbReference type="RefSeq" id="WP_090246278.1">
    <property type="nucleotide sequence ID" value="NZ_FNOU01000019.1"/>
</dbReference>
<evidence type="ECO:0000313" key="2">
    <source>
        <dbReference type="Proteomes" id="UP000199652"/>
    </source>
</evidence>
<sequence>MKHQYNQLVRDRIPEIIKESGRRCEFKVLSNSEMRTALTEKLLEKANIFSKKPSEDELSDIYELLGAITESFEFEPMHIDYLKLQNKEHKGSYSGRVFLISVEDME</sequence>
<dbReference type="STRING" id="1528.SAMN04488579_1196"/>
<dbReference type="OrthoDB" id="9813491at2"/>
<name>A0A1H3HS80_EUBBA</name>
<dbReference type="CDD" id="cd11532">
    <property type="entry name" value="NTP-PPase_COG4997"/>
    <property type="match status" value="1"/>
</dbReference>
<dbReference type="AlphaFoldDB" id="A0A1H3HS80"/>
<protein>
    <submittedName>
        <fullName evidence="1">Predicted house-cleaning noncanonical NTP pyrophosphatase, all-alpha NTP-PPase (MazG) superfamily</fullName>
    </submittedName>
</protein>
<organism evidence="1 2">
    <name type="scientific">Eubacterium barkeri</name>
    <name type="common">Clostridium barkeri</name>
    <dbReference type="NCBI Taxonomy" id="1528"/>
    <lineage>
        <taxon>Bacteria</taxon>
        <taxon>Bacillati</taxon>
        <taxon>Bacillota</taxon>
        <taxon>Clostridia</taxon>
        <taxon>Eubacteriales</taxon>
        <taxon>Eubacteriaceae</taxon>
        <taxon>Eubacterium</taxon>
    </lineage>
</organism>
<gene>
    <name evidence="1" type="ORF">SAMN04488579_1196</name>
</gene>
<proteinExistence type="predicted"/>
<dbReference type="InterPro" id="IPR038735">
    <property type="entry name" value="MSMEG_1276-like_NTP-PPase_dom"/>
</dbReference>